<keyword evidence="1" id="KW-1185">Reference proteome</keyword>
<dbReference type="Proteomes" id="UP000095287">
    <property type="component" value="Unplaced"/>
</dbReference>
<name>A0A1I7XXD1_9BILA</name>
<evidence type="ECO:0000313" key="2">
    <source>
        <dbReference type="WBParaSite" id="L893_g10449.t1"/>
    </source>
</evidence>
<organism evidence="1 2">
    <name type="scientific">Steinernema glaseri</name>
    <dbReference type="NCBI Taxonomy" id="37863"/>
    <lineage>
        <taxon>Eukaryota</taxon>
        <taxon>Metazoa</taxon>
        <taxon>Ecdysozoa</taxon>
        <taxon>Nematoda</taxon>
        <taxon>Chromadorea</taxon>
        <taxon>Rhabditida</taxon>
        <taxon>Tylenchina</taxon>
        <taxon>Panagrolaimomorpha</taxon>
        <taxon>Strongyloidoidea</taxon>
        <taxon>Steinernematidae</taxon>
        <taxon>Steinernema</taxon>
    </lineage>
</organism>
<accession>A0A1I7XXD1</accession>
<dbReference type="AlphaFoldDB" id="A0A1I7XXD1"/>
<dbReference type="WBParaSite" id="L893_g10449.t1">
    <property type="protein sequence ID" value="L893_g10449.t1"/>
    <property type="gene ID" value="L893_g10449"/>
</dbReference>
<reference evidence="2" key="1">
    <citation type="submission" date="2016-11" db="UniProtKB">
        <authorList>
            <consortium name="WormBaseParasite"/>
        </authorList>
    </citation>
    <scope>IDENTIFICATION</scope>
</reference>
<sequence>MILKRSPFRSHSRIRSRSSTCLDSVNERNVIGPDDAVTRPPKGEHSKALFNSMMEIFKSGPVSTELLAVDSALRTPRGEAKGRSPFGEFLDVASRRVNYGLMPLYEPRDGRRALSLQMPPEAQEMLSEASSVEWL</sequence>
<evidence type="ECO:0000313" key="1">
    <source>
        <dbReference type="Proteomes" id="UP000095287"/>
    </source>
</evidence>
<proteinExistence type="predicted"/>
<protein>
    <submittedName>
        <fullName evidence="2">Uncharacterized protein</fullName>
    </submittedName>
</protein>